<dbReference type="InterPro" id="IPR007867">
    <property type="entry name" value="GMC_OxRtase_C"/>
</dbReference>
<evidence type="ECO:0000256" key="4">
    <source>
        <dbReference type="ARBA" id="ARBA00022827"/>
    </source>
</evidence>
<keyword evidence="3" id="KW-0285">Flavoprotein</keyword>
<keyword evidence="8" id="KW-1185">Reference proteome</keyword>
<gene>
    <name evidence="7" type="ORF">MTR66_11680</name>
</gene>
<keyword evidence="5" id="KW-0560">Oxidoreductase</keyword>
<evidence type="ECO:0000256" key="5">
    <source>
        <dbReference type="ARBA" id="ARBA00023002"/>
    </source>
</evidence>
<feature type="domain" description="Glucose-methanol-choline oxidoreductase C-terminal" evidence="6">
    <location>
        <begin position="370"/>
        <end position="498"/>
    </location>
</feature>
<evidence type="ECO:0000256" key="1">
    <source>
        <dbReference type="ARBA" id="ARBA00001974"/>
    </source>
</evidence>
<comment type="caution">
    <text evidence="7">The sequence shown here is derived from an EMBL/GenBank/DDBJ whole genome shotgun (WGS) entry which is preliminary data.</text>
</comment>
<evidence type="ECO:0000313" key="7">
    <source>
        <dbReference type="EMBL" id="MCJ2187470.1"/>
    </source>
</evidence>
<dbReference type="PANTHER" id="PTHR42784">
    <property type="entry name" value="PYRANOSE 2-OXIDASE"/>
    <property type="match status" value="1"/>
</dbReference>
<evidence type="ECO:0000313" key="8">
    <source>
        <dbReference type="Proteomes" id="UP001202281"/>
    </source>
</evidence>
<keyword evidence="4" id="KW-0274">FAD</keyword>
<evidence type="ECO:0000259" key="6">
    <source>
        <dbReference type="Pfam" id="PF05199"/>
    </source>
</evidence>
<dbReference type="Pfam" id="PF05199">
    <property type="entry name" value="GMC_oxred_C"/>
    <property type="match status" value="1"/>
</dbReference>
<proteinExistence type="inferred from homology"/>
<protein>
    <submittedName>
        <fullName evidence="7">GMC oxidoreductase</fullName>
    </submittedName>
</protein>
<sequence>MIRDLAEAGDTAVETEFLVIGAGTVGLPIATMLARAGKQVHCIESGGRDQAAETHPFNHVEQGGMAYVGADQGRFRCLGGTSTRWGGALIPFLAHDMADADWPVGVDELAPQVERVEKLFGLQSGRYEEPDLMGGPDHIARLAKWPPFRKRNVYNLLKGEVDSAKGPVVWLNASATSFEISDGKLASVTAQALSGSTLRIAARTVIFAAGAIETTRLLLIADHQNSGVVRAGQDILGRYFHDHLSTVVADLQVFDRKRLNELVGFRFAPGGGMRNVRFELCEDSVLRSNVPPCFAHIAFDDQAGSGFDALRDLFRRLQRRQIPSVDLAMRLASASPWLARAVWWRFVQHRLLYPDRASLQMHMVVEQAARRENRISLSPRQLDPFGQPVARIDWTIGESDYKAMHRATEAFCASWQKSAFADLAQSTRRPAPEIEAAMAEGGGIYHPGGTTRMGRSRQDGVVDRDMRLFSLPNVRVLATSVLPTGGGANPTMTLLLLAMRCVDDMLRHP</sequence>
<comment type="similarity">
    <text evidence="2">Belongs to the GMC oxidoreductase family.</text>
</comment>
<dbReference type="PANTHER" id="PTHR42784:SF1">
    <property type="entry name" value="PYRANOSE 2-OXIDASE"/>
    <property type="match status" value="1"/>
</dbReference>
<dbReference type="InterPro" id="IPR036188">
    <property type="entry name" value="FAD/NAD-bd_sf"/>
</dbReference>
<reference evidence="7 8" key="1">
    <citation type="submission" date="2022-04" db="EMBL/GenBank/DDBJ databases">
        <title>Identification of a novel bacterium isolated from mangrove sediments.</title>
        <authorList>
            <person name="Pan X."/>
        </authorList>
    </citation>
    <scope>NUCLEOTIDE SEQUENCE [LARGE SCALE GENOMIC DNA]</scope>
    <source>
        <strain evidence="7 8">B2638</strain>
    </source>
</reference>
<name>A0ABT0BR83_9SPHN</name>
<dbReference type="EMBL" id="JALHLG010000014">
    <property type="protein sequence ID" value="MCJ2187470.1"/>
    <property type="molecule type" value="Genomic_DNA"/>
</dbReference>
<dbReference type="SUPFAM" id="SSF54373">
    <property type="entry name" value="FAD-linked reductases, C-terminal domain"/>
    <property type="match status" value="1"/>
</dbReference>
<dbReference type="Gene3D" id="3.50.50.60">
    <property type="entry name" value="FAD/NAD(P)-binding domain"/>
    <property type="match status" value="2"/>
</dbReference>
<organism evidence="7 8">
    <name type="scientific">Novosphingobium beihaiensis</name>
    <dbReference type="NCBI Taxonomy" id="2930389"/>
    <lineage>
        <taxon>Bacteria</taxon>
        <taxon>Pseudomonadati</taxon>
        <taxon>Pseudomonadota</taxon>
        <taxon>Alphaproteobacteria</taxon>
        <taxon>Sphingomonadales</taxon>
        <taxon>Sphingomonadaceae</taxon>
        <taxon>Novosphingobium</taxon>
    </lineage>
</organism>
<dbReference type="Gene3D" id="3.30.560.10">
    <property type="entry name" value="Glucose Oxidase, domain 3"/>
    <property type="match status" value="1"/>
</dbReference>
<evidence type="ECO:0000256" key="2">
    <source>
        <dbReference type="ARBA" id="ARBA00010790"/>
    </source>
</evidence>
<dbReference type="InterPro" id="IPR051473">
    <property type="entry name" value="P2Ox-like"/>
</dbReference>
<dbReference type="Proteomes" id="UP001202281">
    <property type="component" value="Unassembled WGS sequence"/>
</dbReference>
<dbReference type="SUPFAM" id="SSF51905">
    <property type="entry name" value="FAD/NAD(P)-binding domain"/>
    <property type="match status" value="1"/>
</dbReference>
<accession>A0ABT0BR83</accession>
<dbReference type="RefSeq" id="WP_243921170.1">
    <property type="nucleotide sequence ID" value="NZ_JALHLG010000014.1"/>
</dbReference>
<evidence type="ECO:0000256" key="3">
    <source>
        <dbReference type="ARBA" id="ARBA00022630"/>
    </source>
</evidence>
<comment type="cofactor">
    <cofactor evidence="1">
        <name>FAD</name>
        <dbReference type="ChEBI" id="CHEBI:57692"/>
    </cofactor>
</comment>